<feature type="transmembrane region" description="Helical" evidence="6">
    <location>
        <begin position="167"/>
        <end position="187"/>
    </location>
</feature>
<keyword evidence="8" id="KW-1185">Reference proteome</keyword>
<evidence type="ECO:0000313" key="8">
    <source>
        <dbReference type="Proteomes" id="UP000240418"/>
    </source>
</evidence>
<dbReference type="SUPFAM" id="SSF103473">
    <property type="entry name" value="MFS general substrate transporter"/>
    <property type="match status" value="1"/>
</dbReference>
<dbReference type="PANTHER" id="PTHR23513">
    <property type="entry name" value="INTEGRAL MEMBRANE EFFLUX PROTEIN-RELATED"/>
    <property type="match status" value="1"/>
</dbReference>
<comment type="subcellular location">
    <subcellularLocation>
        <location evidence="1">Cell membrane</location>
        <topology evidence="1">Multi-pass membrane protein</topology>
    </subcellularLocation>
</comment>
<proteinExistence type="predicted"/>
<feature type="transmembrane region" description="Helical" evidence="6">
    <location>
        <begin position="221"/>
        <end position="240"/>
    </location>
</feature>
<dbReference type="AlphaFoldDB" id="A0A2P8F9G7"/>
<evidence type="ECO:0000256" key="3">
    <source>
        <dbReference type="ARBA" id="ARBA00022692"/>
    </source>
</evidence>
<reference evidence="7 8" key="1">
    <citation type="submission" date="2018-03" db="EMBL/GenBank/DDBJ databases">
        <title>Genomic Encyclopedia of Archaeal and Bacterial Type Strains, Phase II (KMG-II): from individual species to whole genera.</title>
        <authorList>
            <person name="Goeker M."/>
        </authorList>
    </citation>
    <scope>NUCLEOTIDE SEQUENCE [LARGE SCALE GENOMIC DNA]</scope>
    <source>
        <strain evidence="7 8">DSM 100673</strain>
    </source>
</reference>
<dbReference type="InterPro" id="IPR011701">
    <property type="entry name" value="MFS"/>
</dbReference>
<sequence length="396" mass="42274">MTQRQSSKLALLFTMEIFSGLSRGSFLVCIGWTTLIVTNDVGRVGQAFIVSMLTMFLLGPFIGTIVDRHSHKWLVILAHLSIAMMLGWLGFAWVATAMPAIWPLFLIIAATSALRLMHNSAHDGLIQAATSPSRVMTTVARFRAVHLIATAIGTVLSGLVIEHISPASGFLFSAACSLVLCLPMLFIHAPKTAPATKTKPTFFADMRASFAIFTENRALRLLALLAAVSLPVGQLSNAALSSLVRNDLGKGSDAFGFVEGAWPVGGMLAAALLSLGLAGMTKRNMEYIFATLAGLATLGLSLAPSIPTLALLHAAMGMFVWLCRIVIDGRILQLTTSENVGRTKVGVEMAFSLAALIMCLSPTLAPLPSAAPYFMFWGGLVTLVALLIWAFDRKNP</sequence>
<feature type="transmembrane region" description="Helical" evidence="6">
    <location>
        <begin position="73"/>
        <end position="94"/>
    </location>
</feature>
<keyword evidence="2" id="KW-1003">Cell membrane</keyword>
<feature type="transmembrane region" description="Helical" evidence="6">
    <location>
        <begin position="144"/>
        <end position="161"/>
    </location>
</feature>
<evidence type="ECO:0000256" key="2">
    <source>
        <dbReference type="ARBA" id="ARBA00022475"/>
    </source>
</evidence>
<dbReference type="Pfam" id="PF07690">
    <property type="entry name" value="MFS_1"/>
    <property type="match status" value="1"/>
</dbReference>
<evidence type="ECO:0000256" key="1">
    <source>
        <dbReference type="ARBA" id="ARBA00004651"/>
    </source>
</evidence>
<dbReference type="Gene3D" id="1.20.1250.20">
    <property type="entry name" value="MFS general substrate transporter like domains"/>
    <property type="match status" value="1"/>
</dbReference>
<dbReference type="PANTHER" id="PTHR23513:SF6">
    <property type="entry name" value="MAJOR FACILITATOR SUPERFAMILY ASSOCIATED DOMAIN-CONTAINING PROTEIN"/>
    <property type="match status" value="1"/>
</dbReference>
<feature type="transmembrane region" description="Helical" evidence="6">
    <location>
        <begin position="47"/>
        <end position="66"/>
    </location>
</feature>
<feature type="transmembrane region" description="Helical" evidence="6">
    <location>
        <begin position="12"/>
        <end position="35"/>
    </location>
</feature>
<evidence type="ECO:0000256" key="6">
    <source>
        <dbReference type="SAM" id="Phobius"/>
    </source>
</evidence>
<feature type="transmembrane region" description="Helical" evidence="6">
    <location>
        <begin position="371"/>
        <end position="391"/>
    </location>
</feature>
<comment type="caution">
    <text evidence="7">The sequence shown here is derived from an EMBL/GenBank/DDBJ whole genome shotgun (WGS) entry which is preliminary data.</text>
</comment>
<feature type="transmembrane region" description="Helical" evidence="6">
    <location>
        <begin position="100"/>
        <end position="117"/>
    </location>
</feature>
<gene>
    <name evidence="7" type="ORF">CLV88_111109</name>
</gene>
<dbReference type="EMBL" id="PYGJ01000011">
    <property type="protein sequence ID" value="PSL18363.1"/>
    <property type="molecule type" value="Genomic_DNA"/>
</dbReference>
<keyword evidence="3 6" id="KW-0812">Transmembrane</keyword>
<feature type="transmembrane region" description="Helical" evidence="6">
    <location>
        <begin position="347"/>
        <end position="365"/>
    </location>
</feature>
<name>A0A2P8F9G7_9RHOB</name>
<feature type="transmembrane region" description="Helical" evidence="6">
    <location>
        <begin position="260"/>
        <end position="280"/>
    </location>
</feature>
<protein>
    <submittedName>
        <fullName evidence="7">MFS transporter</fullName>
    </submittedName>
</protein>
<feature type="transmembrane region" description="Helical" evidence="6">
    <location>
        <begin position="287"/>
        <end position="303"/>
    </location>
</feature>
<feature type="transmembrane region" description="Helical" evidence="6">
    <location>
        <begin position="309"/>
        <end position="327"/>
    </location>
</feature>
<dbReference type="RefSeq" id="WP_106609379.1">
    <property type="nucleotide sequence ID" value="NZ_PYGJ01000011.1"/>
</dbReference>
<evidence type="ECO:0000313" key="7">
    <source>
        <dbReference type="EMBL" id="PSL18363.1"/>
    </source>
</evidence>
<evidence type="ECO:0000256" key="4">
    <source>
        <dbReference type="ARBA" id="ARBA00022989"/>
    </source>
</evidence>
<dbReference type="InterPro" id="IPR036259">
    <property type="entry name" value="MFS_trans_sf"/>
</dbReference>
<keyword evidence="5 6" id="KW-0472">Membrane</keyword>
<dbReference type="Proteomes" id="UP000240418">
    <property type="component" value="Unassembled WGS sequence"/>
</dbReference>
<dbReference type="GO" id="GO:0022857">
    <property type="term" value="F:transmembrane transporter activity"/>
    <property type="evidence" value="ECO:0007669"/>
    <property type="project" value="InterPro"/>
</dbReference>
<dbReference type="GO" id="GO:0005886">
    <property type="term" value="C:plasma membrane"/>
    <property type="evidence" value="ECO:0007669"/>
    <property type="project" value="UniProtKB-SubCell"/>
</dbReference>
<accession>A0A2P8F9G7</accession>
<evidence type="ECO:0000256" key="5">
    <source>
        <dbReference type="ARBA" id="ARBA00023136"/>
    </source>
</evidence>
<organism evidence="7 8">
    <name type="scientific">Shimia abyssi</name>
    <dbReference type="NCBI Taxonomy" id="1662395"/>
    <lineage>
        <taxon>Bacteria</taxon>
        <taxon>Pseudomonadati</taxon>
        <taxon>Pseudomonadota</taxon>
        <taxon>Alphaproteobacteria</taxon>
        <taxon>Rhodobacterales</taxon>
        <taxon>Roseobacteraceae</taxon>
    </lineage>
</organism>
<keyword evidence="4 6" id="KW-1133">Transmembrane helix</keyword>
<dbReference type="OrthoDB" id="9809918at2"/>